<evidence type="ECO:0000313" key="3">
    <source>
        <dbReference type="Proteomes" id="UP000637578"/>
    </source>
</evidence>
<keyword evidence="1" id="KW-0732">Signal</keyword>
<keyword evidence="3" id="KW-1185">Reference proteome</keyword>
<name>A0A8J3FX27_9PSEU</name>
<accession>A0A8J3FX27</accession>
<feature type="chain" id="PRO_5035194308" description="Secreted protein" evidence="1">
    <location>
        <begin position="26"/>
        <end position="167"/>
    </location>
</feature>
<sequence>MKSRSILIATVTAAALSVLPGVAHAADVDESANIGSRGASSYTAEGAVAIQAAKENCGVRVNRPHPSGTTPRQIHTRVESFCKTGVVTSNKITGKSYRSRWYGWEHRKTKSNGPKAKSYIRVTVDPSCKPGDKHRWRTEGYGRAVINGKAYTASAYEQNDKEITCRG</sequence>
<evidence type="ECO:0000256" key="1">
    <source>
        <dbReference type="SAM" id="SignalP"/>
    </source>
</evidence>
<dbReference type="EMBL" id="BMMK01000036">
    <property type="protein sequence ID" value="GGM76183.1"/>
    <property type="molecule type" value="Genomic_DNA"/>
</dbReference>
<proteinExistence type="predicted"/>
<evidence type="ECO:0008006" key="4">
    <source>
        <dbReference type="Google" id="ProtNLM"/>
    </source>
</evidence>
<comment type="caution">
    <text evidence="2">The sequence shown here is derived from an EMBL/GenBank/DDBJ whole genome shotgun (WGS) entry which is preliminary data.</text>
</comment>
<evidence type="ECO:0000313" key="2">
    <source>
        <dbReference type="EMBL" id="GGM76183.1"/>
    </source>
</evidence>
<feature type="signal peptide" evidence="1">
    <location>
        <begin position="1"/>
        <end position="25"/>
    </location>
</feature>
<dbReference type="Proteomes" id="UP000637578">
    <property type="component" value="Unassembled WGS sequence"/>
</dbReference>
<organism evidence="2 3">
    <name type="scientific">Longimycelium tulufanense</name>
    <dbReference type="NCBI Taxonomy" id="907463"/>
    <lineage>
        <taxon>Bacteria</taxon>
        <taxon>Bacillati</taxon>
        <taxon>Actinomycetota</taxon>
        <taxon>Actinomycetes</taxon>
        <taxon>Pseudonocardiales</taxon>
        <taxon>Pseudonocardiaceae</taxon>
        <taxon>Longimycelium</taxon>
    </lineage>
</organism>
<reference evidence="2" key="2">
    <citation type="submission" date="2020-09" db="EMBL/GenBank/DDBJ databases">
        <authorList>
            <person name="Sun Q."/>
            <person name="Zhou Y."/>
        </authorList>
    </citation>
    <scope>NUCLEOTIDE SEQUENCE</scope>
    <source>
        <strain evidence="2">CGMCC 4.5737</strain>
    </source>
</reference>
<gene>
    <name evidence="2" type="ORF">GCM10012275_53670</name>
</gene>
<reference evidence="2" key="1">
    <citation type="journal article" date="2014" name="Int. J. Syst. Evol. Microbiol.">
        <title>Complete genome sequence of Corynebacterium casei LMG S-19264T (=DSM 44701T), isolated from a smear-ripened cheese.</title>
        <authorList>
            <consortium name="US DOE Joint Genome Institute (JGI-PGF)"/>
            <person name="Walter F."/>
            <person name="Albersmeier A."/>
            <person name="Kalinowski J."/>
            <person name="Ruckert C."/>
        </authorList>
    </citation>
    <scope>NUCLEOTIDE SEQUENCE</scope>
    <source>
        <strain evidence="2">CGMCC 4.5737</strain>
    </source>
</reference>
<dbReference type="AlphaFoldDB" id="A0A8J3FX27"/>
<dbReference type="RefSeq" id="WP_189061204.1">
    <property type="nucleotide sequence ID" value="NZ_BMMK01000036.1"/>
</dbReference>
<protein>
    <recommendedName>
        <fullName evidence="4">Secreted protein</fullName>
    </recommendedName>
</protein>